<sequence length="156" mass="17289">MSTSDLFGDTAQSKPSPVLKKSQPLRCLCCAFAMDTATPYPQLCAKCRVDMHASLIIIATDCEELEAKWRTALRGASDEHQERFVAFLEAAGSAYGPAAHPTRQRSIAEFQRRAAATVAKGGDFARLVTAWRAWRTRCADRDIMQVMMVFRAEATE</sequence>
<organism evidence="1">
    <name type="scientific">uncultured Caudovirales phage</name>
    <dbReference type="NCBI Taxonomy" id="2100421"/>
    <lineage>
        <taxon>Viruses</taxon>
        <taxon>Duplodnaviria</taxon>
        <taxon>Heunggongvirae</taxon>
        <taxon>Uroviricota</taxon>
        <taxon>Caudoviricetes</taxon>
        <taxon>Peduoviridae</taxon>
        <taxon>Maltschvirus</taxon>
        <taxon>Maltschvirus maltsch</taxon>
    </lineage>
</organism>
<proteinExistence type="predicted"/>
<protein>
    <submittedName>
        <fullName evidence="1">Uncharacterized protein</fullName>
    </submittedName>
</protein>
<accession>A0A6J5NL15</accession>
<dbReference type="EMBL" id="LR796678">
    <property type="protein sequence ID" value="CAB4158376.1"/>
    <property type="molecule type" value="Genomic_DNA"/>
</dbReference>
<name>A0A6J5NL15_9CAUD</name>
<reference evidence="1" key="1">
    <citation type="submission" date="2020-04" db="EMBL/GenBank/DDBJ databases">
        <authorList>
            <person name="Chiriac C."/>
            <person name="Salcher M."/>
            <person name="Ghai R."/>
            <person name="Kavagutti S V."/>
        </authorList>
    </citation>
    <scope>NUCLEOTIDE SEQUENCE</scope>
</reference>
<gene>
    <name evidence="1" type="ORF">UFOVP698_6</name>
</gene>
<evidence type="ECO:0000313" key="1">
    <source>
        <dbReference type="EMBL" id="CAB4158376.1"/>
    </source>
</evidence>